<dbReference type="SUPFAM" id="SSF56784">
    <property type="entry name" value="HAD-like"/>
    <property type="match status" value="1"/>
</dbReference>
<gene>
    <name evidence="2" type="ORF">TeGR_g8693</name>
</gene>
<dbReference type="InterPro" id="IPR023214">
    <property type="entry name" value="HAD_sf"/>
</dbReference>
<feature type="compositionally biased region" description="Pro residues" evidence="1">
    <location>
        <begin position="16"/>
        <end position="27"/>
    </location>
</feature>
<organism evidence="2 3">
    <name type="scientific">Tetraparma gracilis</name>
    <dbReference type="NCBI Taxonomy" id="2962635"/>
    <lineage>
        <taxon>Eukaryota</taxon>
        <taxon>Sar</taxon>
        <taxon>Stramenopiles</taxon>
        <taxon>Ochrophyta</taxon>
        <taxon>Bolidophyceae</taxon>
        <taxon>Parmales</taxon>
        <taxon>Triparmaceae</taxon>
        <taxon>Tetraparma</taxon>
    </lineage>
</organism>
<proteinExistence type="predicted"/>
<dbReference type="EMBL" id="BRYB01001837">
    <property type="protein sequence ID" value="GMI34719.1"/>
    <property type="molecule type" value="Genomic_DNA"/>
</dbReference>
<evidence type="ECO:0000313" key="3">
    <source>
        <dbReference type="Proteomes" id="UP001165060"/>
    </source>
</evidence>
<feature type="region of interest" description="Disordered" evidence="1">
    <location>
        <begin position="1"/>
        <end position="31"/>
    </location>
</feature>
<dbReference type="PANTHER" id="PTHR47858">
    <property type="entry name" value="HALOACID DEHALOGENASE-LIKE HYDROLASE (HAD) SUPERFAMILY PROTEIN"/>
    <property type="match status" value="1"/>
</dbReference>
<dbReference type="Gene3D" id="1.10.150.240">
    <property type="entry name" value="Putative phosphatase, domain 2"/>
    <property type="match status" value="1"/>
</dbReference>
<evidence type="ECO:0000313" key="2">
    <source>
        <dbReference type="EMBL" id="GMI34719.1"/>
    </source>
</evidence>
<dbReference type="InterPro" id="IPR023198">
    <property type="entry name" value="PGP-like_dom2"/>
</dbReference>
<name>A0ABQ6MWB5_9STRA</name>
<accession>A0ABQ6MWB5</accession>
<protein>
    <submittedName>
        <fullName evidence="2">Uncharacterized protein</fullName>
    </submittedName>
</protein>
<dbReference type="Gene3D" id="3.40.50.1000">
    <property type="entry name" value="HAD superfamily/HAD-like"/>
    <property type="match status" value="1"/>
</dbReference>
<keyword evidence="3" id="KW-1185">Reference proteome</keyword>
<dbReference type="InterPro" id="IPR036412">
    <property type="entry name" value="HAD-like_sf"/>
</dbReference>
<dbReference type="Proteomes" id="UP001165060">
    <property type="component" value="Unassembled WGS sequence"/>
</dbReference>
<comment type="caution">
    <text evidence="2">The sequence shown here is derived from an EMBL/GenBank/DDBJ whole genome shotgun (WGS) entry which is preliminary data.</text>
</comment>
<sequence>MTIKVASRREERLPDTSPPLPPDPLSPDPAYDSRWLSRRVSELRSGPALRPSDLNDLFAPTFLSRRRAAASKPLSAHGAIFDLEGSLVDAAELHRRAWGRVCGEHGYPTPSLQEVRQAVACRSAEEAAKSVLYLTSDFLEMRKLGMAHYNALGDVFAEAAGGGAAGGAGGGGGMWEVREGAERWLETLREEEVPVCLYSKLDKEKVQTILASTNLTNYFPPENLLTPEEGYSTLDQTLLGSALLIRRPPTHCTVYADSPAAAIAAHDAEMRCVGVSGAFPRYELQVADQTVSSLGDLKTVDVRRVFSDMDDPAELEMVLQKEPEGKRTRNERPRWEY</sequence>
<evidence type="ECO:0000256" key="1">
    <source>
        <dbReference type="SAM" id="MobiDB-lite"/>
    </source>
</evidence>
<dbReference type="PANTHER" id="PTHR47858:SF2">
    <property type="entry name" value="HALOACID DEHALOGENASE-LIKE HYDROLASE (HAD) SUPERFAMILY PROTEIN"/>
    <property type="match status" value="1"/>
</dbReference>
<reference evidence="2 3" key="1">
    <citation type="journal article" date="2023" name="Commun. Biol.">
        <title>Genome analysis of Parmales, the sister group of diatoms, reveals the evolutionary specialization of diatoms from phago-mixotrophs to photoautotrophs.</title>
        <authorList>
            <person name="Ban H."/>
            <person name="Sato S."/>
            <person name="Yoshikawa S."/>
            <person name="Yamada K."/>
            <person name="Nakamura Y."/>
            <person name="Ichinomiya M."/>
            <person name="Sato N."/>
            <person name="Blanc-Mathieu R."/>
            <person name="Endo H."/>
            <person name="Kuwata A."/>
            <person name="Ogata H."/>
        </authorList>
    </citation>
    <scope>NUCLEOTIDE SEQUENCE [LARGE SCALE GENOMIC DNA]</scope>
</reference>